<proteinExistence type="inferred from homology"/>
<dbReference type="GO" id="GO:0034727">
    <property type="term" value="P:piecemeal microautophagy of the nucleus"/>
    <property type="evidence" value="ECO:0007669"/>
    <property type="project" value="TreeGrafter"/>
</dbReference>
<evidence type="ECO:0000256" key="3">
    <source>
        <dbReference type="ARBA" id="ARBA00022490"/>
    </source>
</evidence>
<dbReference type="GO" id="GO:0060090">
    <property type="term" value="F:molecular adaptor activity"/>
    <property type="evidence" value="ECO:0007669"/>
    <property type="project" value="TreeGrafter"/>
</dbReference>
<dbReference type="GO" id="GO:1990316">
    <property type="term" value="C:Atg1/ULK1 kinase complex"/>
    <property type="evidence" value="ECO:0007669"/>
    <property type="project" value="TreeGrafter"/>
</dbReference>
<comment type="subcellular location">
    <subcellularLocation>
        <location evidence="6">Cytoplasm</location>
    </subcellularLocation>
    <subcellularLocation>
        <location evidence="6">Preautophagosomal structure membrane</location>
        <topology evidence="6">Peripheral membrane protein</topology>
    </subcellularLocation>
</comment>
<dbReference type="PANTHER" id="PTHR28005">
    <property type="entry name" value="AUTOPHAGY-RELATED PROTEIN 17"/>
    <property type="match status" value="1"/>
</dbReference>
<feature type="domain" description="Autophagy protein ATG17-like" evidence="8">
    <location>
        <begin position="44"/>
        <end position="471"/>
    </location>
</feature>
<dbReference type="AlphaFoldDB" id="A0A9P4PYB0"/>
<keyword evidence="5" id="KW-0472">Membrane</keyword>
<evidence type="ECO:0000256" key="2">
    <source>
        <dbReference type="ARBA" id="ARBA00013806"/>
    </source>
</evidence>
<evidence type="ECO:0000313" key="9">
    <source>
        <dbReference type="EMBL" id="KAF2716065.1"/>
    </source>
</evidence>
<dbReference type="PANTHER" id="PTHR28005:SF1">
    <property type="entry name" value="AUTOPHAGY-RELATED PROTEIN 17"/>
    <property type="match status" value="1"/>
</dbReference>
<dbReference type="Pfam" id="PF04108">
    <property type="entry name" value="ATG17_like"/>
    <property type="match status" value="1"/>
</dbReference>
<dbReference type="GO" id="GO:0030295">
    <property type="term" value="F:protein kinase activator activity"/>
    <property type="evidence" value="ECO:0007669"/>
    <property type="project" value="TreeGrafter"/>
</dbReference>
<dbReference type="InterPro" id="IPR045326">
    <property type="entry name" value="ATG17-like_dom"/>
</dbReference>
<comment type="similarity">
    <text evidence="1 6">Belongs to the ATG17 family.</text>
</comment>
<evidence type="ECO:0000256" key="4">
    <source>
        <dbReference type="ARBA" id="ARBA00023006"/>
    </source>
</evidence>
<dbReference type="EMBL" id="MU003900">
    <property type="protein sequence ID" value="KAF2716065.1"/>
    <property type="molecule type" value="Genomic_DNA"/>
</dbReference>
<gene>
    <name evidence="9" type="ORF">K431DRAFT_289728</name>
</gene>
<comment type="function">
    <text evidence="6">Autophagy-specific protein that functions in response to autophagy-inducing signals as a scaffold to recruit other ATG proteins to organize preautophagosomal structure (PAS) formation. Modulates the timing and magnitude of the autophagy response, such as the size of the sequestering vesicles. Plays particularly a role in pexophagy and nucleophagy.</text>
</comment>
<evidence type="ECO:0000259" key="8">
    <source>
        <dbReference type="Pfam" id="PF04108"/>
    </source>
</evidence>
<accession>A0A9P4PYB0</accession>
<feature type="region of interest" description="Disordered" evidence="7">
    <location>
        <begin position="1"/>
        <end position="24"/>
    </location>
</feature>
<evidence type="ECO:0000256" key="7">
    <source>
        <dbReference type="SAM" id="MobiDB-lite"/>
    </source>
</evidence>
<dbReference type="GO" id="GO:0000422">
    <property type="term" value="P:autophagy of mitochondrion"/>
    <property type="evidence" value="ECO:0007669"/>
    <property type="project" value="TreeGrafter"/>
</dbReference>
<keyword evidence="10" id="KW-1185">Reference proteome</keyword>
<evidence type="ECO:0000256" key="6">
    <source>
        <dbReference type="RuleBase" id="RU368080"/>
    </source>
</evidence>
<dbReference type="GO" id="GO:0000045">
    <property type="term" value="P:autophagosome assembly"/>
    <property type="evidence" value="ECO:0007669"/>
    <property type="project" value="TreeGrafter"/>
</dbReference>
<dbReference type="GO" id="GO:0034045">
    <property type="term" value="C:phagophore assembly site membrane"/>
    <property type="evidence" value="ECO:0007669"/>
    <property type="project" value="UniProtKB-SubCell"/>
</dbReference>
<comment type="caution">
    <text evidence="9">The sequence shown here is derived from an EMBL/GenBank/DDBJ whole genome shotgun (WGS) entry which is preliminary data.</text>
</comment>
<evidence type="ECO:0000256" key="5">
    <source>
        <dbReference type="ARBA" id="ARBA00023136"/>
    </source>
</evidence>
<dbReference type="Proteomes" id="UP000799441">
    <property type="component" value="Unassembled WGS sequence"/>
</dbReference>
<evidence type="ECO:0000313" key="10">
    <source>
        <dbReference type="Proteomes" id="UP000799441"/>
    </source>
</evidence>
<reference evidence="9" key="1">
    <citation type="journal article" date="2020" name="Stud. Mycol.">
        <title>101 Dothideomycetes genomes: a test case for predicting lifestyles and emergence of pathogens.</title>
        <authorList>
            <person name="Haridas S."/>
            <person name="Albert R."/>
            <person name="Binder M."/>
            <person name="Bloem J."/>
            <person name="Labutti K."/>
            <person name="Salamov A."/>
            <person name="Andreopoulos B."/>
            <person name="Baker S."/>
            <person name="Barry K."/>
            <person name="Bills G."/>
            <person name="Bluhm B."/>
            <person name="Cannon C."/>
            <person name="Castanera R."/>
            <person name="Culley D."/>
            <person name="Daum C."/>
            <person name="Ezra D."/>
            <person name="Gonzalez J."/>
            <person name="Henrissat B."/>
            <person name="Kuo A."/>
            <person name="Liang C."/>
            <person name="Lipzen A."/>
            <person name="Lutzoni F."/>
            <person name="Magnuson J."/>
            <person name="Mondo S."/>
            <person name="Nolan M."/>
            <person name="Ohm R."/>
            <person name="Pangilinan J."/>
            <person name="Park H.-J."/>
            <person name="Ramirez L."/>
            <person name="Alfaro M."/>
            <person name="Sun H."/>
            <person name="Tritt A."/>
            <person name="Yoshinaga Y."/>
            <person name="Zwiers L.-H."/>
            <person name="Turgeon B."/>
            <person name="Goodwin S."/>
            <person name="Spatafora J."/>
            <person name="Crous P."/>
            <person name="Grigoriev I."/>
        </authorList>
    </citation>
    <scope>NUCLEOTIDE SEQUENCE</scope>
    <source>
        <strain evidence="9">CBS 116435</strain>
    </source>
</reference>
<protein>
    <recommendedName>
        <fullName evidence="2 6">Autophagy-related protein 17</fullName>
    </recommendedName>
</protein>
<sequence length="508" mass="56150">MSSSDESSPSPSPSPPASPRRDVNVYGPLSLERLIEHFLAAKRSLTATTSVSRANDLVTGSRHLIKETAVLCARNSFARRGIHEQLSTLHAIKSNVSHPGNQAGDEFDDVIKSLDRANDTLQVTLRELKDTIVHTSLHQAGLAAHRESTSPARSSADHGASDKDKVLYDFVNEAQHEELLSDLRGLIDSFNDARGSLEDSVTAFDGMIRPIEETLHESAQADSLREKRTIYDSEPAPRVPALFKAIEEHALALAQLLHSLLGHYDLCINALKHTEGGGEAAKAAVEDAPGLSKSSQNVEESLYKRKVADDIGEHELLDMLAVVDHDAAEVDDVVLEIKDRAAELEGQYEQISRHASDARSTNAIMLRALEQLHQIQVSLPSFISASSAFLGTWSGIKVEMQEKTQALADLTDFYINFQGSYDKLLREVERRERVDAQSRRLAEKAQKELDKLYTADSKAREHFMDTVGEFLPRDLWPSLADEGTRWEVTEVASHDSMNNEGNQAYTDV</sequence>
<evidence type="ECO:0000256" key="1">
    <source>
        <dbReference type="ARBA" id="ARBA00006259"/>
    </source>
</evidence>
<dbReference type="InterPro" id="IPR007240">
    <property type="entry name" value="Atg17"/>
</dbReference>
<organism evidence="9 10">
    <name type="scientific">Polychaeton citri CBS 116435</name>
    <dbReference type="NCBI Taxonomy" id="1314669"/>
    <lineage>
        <taxon>Eukaryota</taxon>
        <taxon>Fungi</taxon>
        <taxon>Dikarya</taxon>
        <taxon>Ascomycota</taxon>
        <taxon>Pezizomycotina</taxon>
        <taxon>Dothideomycetes</taxon>
        <taxon>Dothideomycetidae</taxon>
        <taxon>Capnodiales</taxon>
        <taxon>Capnodiaceae</taxon>
        <taxon>Polychaeton</taxon>
    </lineage>
</organism>
<name>A0A9P4PYB0_9PEZI</name>
<keyword evidence="4 6" id="KW-0072">Autophagy</keyword>
<keyword evidence="3 6" id="KW-0963">Cytoplasm</keyword>
<dbReference type="OrthoDB" id="1937984at2759"/>